<dbReference type="Gene3D" id="3.30.530.20">
    <property type="match status" value="1"/>
</dbReference>
<dbReference type="PANTHER" id="PTHR40370">
    <property type="entry name" value="EXPRESSED PROTEIN"/>
    <property type="match status" value="1"/>
</dbReference>
<reference evidence="2 3" key="1">
    <citation type="submission" date="2024-03" db="EMBL/GenBank/DDBJ databases">
        <title>Genome-scale model development and genomic sequencing of the oleaginous clade Lipomyces.</title>
        <authorList>
            <consortium name="Lawrence Berkeley National Laboratory"/>
            <person name="Czajka J.J."/>
            <person name="Han Y."/>
            <person name="Kim J."/>
            <person name="Mondo S.J."/>
            <person name="Hofstad B.A."/>
            <person name="Robles A."/>
            <person name="Haridas S."/>
            <person name="Riley R."/>
            <person name="LaButti K."/>
            <person name="Pangilinan J."/>
            <person name="Andreopoulos W."/>
            <person name="Lipzen A."/>
            <person name="Yan J."/>
            <person name="Wang M."/>
            <person name="Ng V."/>
            <person name="Grigoriev I.V."/>
            <person name="Spatafora J.W."/>
            <person name="Magnuson J.K."/>
            <person name="Baker S.E."/>
            <person name="Pomraning K.R."/>
        </authorList>
    </citation>
    <scope>NUCLEOTIDE SEQUENCE [LARGE SCALE GENOMIC DNA]</scope>
    <source>
        <strain evidence="2 3">Phaff 52-87</strain>
    </source>
</reference>
<dbReference type="EMBL" id="JBBJBU010000001">
    <property type="protein sequence ID" value="KAK7207919.1"/>
    <property type="molecule type" value="Genomic_DNA"/>
</dbReference>
<proteinExistence type="predicted"/>
<sequence>MSDAEETETVFEIKKFGLDPHPHPPTAESALALAETILESLPSKGWKLSKDMPEHKASVHWKTIDSELWYSRSTIQDATKYPFEWFKRALYDEIFENMVSYYEMVREATCVEEKKGWKGYRLTYLLPPPFAERDIATWLYTYTPEDREDEFTVIALPADYELQDEANTRGVYSFVHKVRKLDDDKIEWLMAQTSDMRGNLPRWVQNYSIPGVLLGDIPVILKWMEDQYGEKESQEPEETS</sequence>
<evidence type="ECO:0000259" key="1">
    <source>
        <dbReference type="Pfam" id="PF11274"/>
    </source>
</evidence>
<dbReference type="SUPFAM" id="SSF55961">
    <property type="entry name" value="Bet v1-like"/>
    <property type="match status" value="1"/>
</dbReference>
<evidence type="ECO:0000313" key="2">
    <source>
        <dbReference type="EMBL" id="KAK7207919.1"/>
    </source>
</evidence>
<dbReference type="Proteomes" id="UP001498771">
    <property type="component" value="Unassembled WGS sequence"/>
</dbReference>
<protein>
    <recommendedName>
        <fullName evidence="1">DUF3074 domain-containing protein</fullName>
    </recommendedName>
</protein>
<organism evidence="2 3">
    <name type="scientific">Myxozyma melibiosi</name>
    <dbReference type="NCBI Taxonomy" id="54550"/>
    <lineage>
        <taxon>Eukaryota</taxon>
        <taxon>Fungi</taxon>
        <taxon>Dikarya</taxon>
        <taxon>Ascomycota</taxon>
        <taxon>Saccharomycotina</taxon>
        <taxon>Lipomycetes</taxon>
        <taxon>Lipomycetales</taxon>
        <taxon>Lipomycetaceae</taxon>
        <taxon>Myxozyma</taxon>
    </lineage>
</organism>
<keyword evidence="3" id="KW-1185">Reference proteome</keyword>
<name>A0ABR1FDI9_9ASCO</name>
<evidence type="ECO:0000313" key="3">
    <source>
        <dbReference type="Proteomes" id="UP001498771"/>
    </source>
</evidence>
<accession>A0ABR1FDI9</accession>
<dbReference type="InterPro" id="IPR024500">
    <property type="entry name" value="DUF3074"/>
</dbReference>
<gene>
    <name evidence="2" type="ORF">BZA70DRAFT_272505</name>
</gene>
<dbReference type="RefSeq" id="XP_064770952.1">
    <property type="nucleotide sequence ID" value="XM_064911667.1"/>
</dbReference>
<dbReference type="InterPro" id="IPR023393">
    <property type="entry name" value="START-like_dom_sf"/>
</dbReference>
<comment type="caution">
    <text evidence="2">The sequence shown here is derived from an EMBL/GenBank/DDBJ whole genome shotgun (WGS) entry which is preliminary data.</text>
</comment>
<feature type="domain" description="DUF3074" evidence="1">
    <location>
        <begin position="69"/>
        <end position="224"/>
    </location>
</feature>
<dbReference type="Pfam" id="PF11274">
    <property type="entry name" value="DUF3074"/>
    <property type="match status" value="1"/>
</dbReference>
<dbReference type="PANTHER" id="PTHR40370:SF1">
    <property type="entry name" value="DUF3074 DOMAIN-CONTAINING PROTEIN"/>
    <property type="match status" value="1"/>
</dbReference>
<dbReference type="GeneID" id="90037179"/>